<gene>
    <name evidence="3" type="ORF">OTI717_LOCUS19274</name>
    <name evidence="2" type="ORF">RFH988_LOCUS23646</name>
</gene>
<dbReference type="Proteomes" id="UP000663882">
    <property type="component" value="Unassembled WGS sequence"/>
</dbReference>
<feature type="compositionally biased region" description="Low complexity" evidence="1">
    <location>
        <begin position="46"/>
        <end position="57"/>
    </location>
</feature>
<feature type="compositionally biased region" description="Acidic residues" evidence="1">
    <location>
        <begin position="118"/>
        <end position="132"/>
    </location>
</feature>
<feature type="region of interest" description="Disordered" evidence="1">
    <location>
        <begin position="38"/>
        <end position="65"/>
    </location>
</feature>
<feature type="region of interest" description="Disordered" evidence="1">
    <location>
        <begin position="98"/>
        <end position="132"/>
    </location>
</feature>
<proteinExistence type="predicted"/>
<protein>
    <submittedName>
        <fullName evidence="3">Uncharacterized protein</fullName>
    </submittedName>
</protein>
<accession>A0A819CIN3</accession>
<evidence type="ECO:0000313" key="4">
    <source>
        <dbReference type="Proteomes" id="UP000663823"/>
    </source>
</evidence>
<sequence>MSSQGECLSQRTAFHTAGSHKPIEVKQQSLARVAQIMGTVSEDNENTNTNENKNFSDNENEFDGDEIDDDLVFSTVPQRSIISTTAKIHFDEIDDDEMRRFAESFEQEQQDIKMDDNNQIDDDDDDDDDDDQLCQDYALKMQTPTKSIQIENNKRKEPCIEDLDALLNDNDNDEYNIENKMEQQQQMSPVFKKKP</sequence>
<evidence type="ECO:0000313" key="2">
    <source>
        <dbReference type="EMBL" id="CAF1183556.1"/>
    </source>
</evidence>
<dbReference type="AlphaFoldDB" id="A0A819CIN3"/>
<feature type="region of interest" description="Disordered" evidence="1">
    <location>
        <begin position="169"/>
        <end position="195"/>
    </location>
</feature>
<dbReference type="Proteomes" id="UP000663823">
    <property type="component" value="Unassembled WGS sequence"/>
</dbReference>
<feature type="compositionally biased region" description="Polar residues" evidence="1">
    <location>
        <begin position="1"/>
        <end position="13"/>
    </location>
</feature>
<organism evidence="3 4">
    <name type="scientific">Rotaria sordida</name>
    <dbReference type="NCBI Taxonomy" id="392033"/>
    <lineage>
        <taxon>Eukaryota</taxon>
        <taxon>Metazoa</taxon>
        <taxon>Spiralia</taxon>
        <taxon>Gnathifera</taxon>
        <taxon>Rotifera</taxon>
        <taxon>Eurotatoria</taxon>
        <taxon>Bdelloidea</taxon>
        <taxon>Philodinida</taxon>
        <taxon>Philodinidae</taxon>
        <taxon>Rotaria</taxon>
    </lineage>
</organism>
<reference evidence="3" key="1">
    <citation type="submission" date="2021-02" db="EMBL/GenBank/DDBJ databases">
        <authorList>
            <person name="Nowell W R."/>
        </authorList>
    </citation>
    <scope>NUCLEOTIDE SEQUENCE</scope>
</reference>
<evidence type="ECO:0000313" key="3">
    <source>
        <dbReference type="EMBL" id="CAF3818673.1"/>
    </source>
</evidence>
<evidence type="ECO:0000256" key="1">
    <source>
        <dbReference type="SAM" id="MobiDB-lite"/>
    </source>
</evidence>
<dbReference type="EMBL" id="CAJNOO010001654">
    <property type="protein sequence ID" value="CAF1183556.1"/>
    <property type="molecule type" value="Genomic_DNA"/>
</dbReference>
<comment type="caution">
    <text evidence="3">The sequence shown here is derived from an EMBL/GenBank/DDBJ whole genome shotgun (WGS) entry which is preliminary data.</text>
</comment>
<dbReference type="OrthoDB" id="10053893at2759"/>
<name>A0A819CIN3_9BILA</name>
<feature type="region of interest" description="Disordered" evidence="1">
    <location>
        <begin position="1"/>
        <end position="26"/>
    </location>
</feature>
<dbReference type="EMBL" id="CAJOAX010002784">
    <property type="protein sequence ID" value="CAF3818673.1"/>
    <property type="molecule type" value="Genomic_DNA"/>
</dbReference>